<name>Q53K72_ORYSJ</name>
<accession>Q53K72</accession>
<organism evidence="1">
    <name type="scientific">Oryza sativa subsp. japonica</name>
    <name type="common">Rice</name>
    <dbReference type="NCBI Taxonomy" id="39947"/>
    <lineage>
        <taxon>Eukaryota</taxon>
        <taxon>Viridiplantae</taxon>
        <taxon>Streptophyta</taxon>
        <taxon>Embryophyta</taxon>
        <taxon>Tracheophyta</taxon>
        <taxon>Spermatophyta</taxon>
        <taxon>Magnoliopsida</taxon>
        <taxon>Liliopsida</taxon>
        <taxon>Poales</taxon>
        <taxon>Poaceae</taxon>
        <taxon>BOP clade</taxon>
        <taxon>Oryzoideae</taxon>
        <taxon>Oryzeae</taxon>
        <taxon>Oryzinae</taxon>
        <taxon>Oryza</taxon>
        <taxon>Oryza sativa</taxon>
    </lineage>
</organism>
<sequence>MAGIHDMFHVSQLKKCLRVPTEEADPERIEIQEDLTCVEKPVRILEIFLGII</sequence>
<protein>
    <submittedName>
        <fullName evidence="2">Retrotransposon protein, putative, Ty3-gypsy subclass</fullName>
    </submittedName>
</protein>
<dbReference type="AlphaFoldDB" id="Q53K72"/>
<gene>
    <name evidence="2" type="ordered locus">LOC_Os03g43169</name>
</gene>
<reference evidence="2" key="4">
    <citation type="submission" date="2006-06" db="EMBL/GenBank/DDBJ databases">
        <authorList>
            <person name="Buell R."/>
            <person name="Wing R.A."/>
            <person name="McCombie W.A."/>
            <person name="Ouyang S."/>
        </authorList>
    </citation>
    <scope>NUCLEOTIDE SEQUENCE</scope>
</reference>
<reference evidence="1" key="1">
    <citation type="submission" date="2003-10" db="EMBL/GenBank/DDBJ databases">
        <authorList>
            <person name="Buell C."/>
            <person name="Yuan Q."/>
            <person name="Ouyang S."/>
            <person name="Liu J."/>
            <person name="Wang A."/>
            <person name="Maiti R."/>
            <person name="Lin H."/>
            <person name="Zhu W."/>
            <person name="Hamilton J."/>
            <person name="Jones K."/>
            <person name="Tallon L."/>
            <person name="Feldblyum T."/>
            <person name="Tsitrin T."/>
            <person name="Bera J."/>
            <person name="Kim M."/>
            <person name="Jin S."/>
            <person name="Fadrosh D."/>
            <person name="Vuong H."/>
            <person name="Overton II L."/>
            <person name="Reardon M."/>
            <person name="Weaver B."/>
            <person name="Johri S."/>
            <person name="Lewis M."/>
            <person name="Utterback T."/>
            <person name="Van Aken S."/>
            <person name="Wortman J."/>
            <person name="Haas B."/>
            <person name="Koo H."/>
            <person name="Zismann V."/>
            <person name="Hsiao J."/>
            <person name="Iobst S."/>
            <person name="de Vazeilles A."/>
            <person name="White O."/>
            <person name="Salzberg S."/>
            <person name="Fraser C."/>
        </authorList>
    </citation>
    <scope>NUCLEOTIDE SEQUENCE</scope>
</reference>
<evidence type="ECO:0000313" key="2">
    <source>
        <dbReference type="EMBL" id="ABF97750.1"/>
    </source>
</evidence>
<reference evidence="1" key="3">
    <citation type="submission" date="2005-04" db="EMBL/GenBank/DDBJ databases">
        <authorList>
            <person name="Buell R."/>
        </authorList>
    </citation>
    <scope>NUCLEOTIDE SEQUENCE</scope>
</reference>
<dbReference type="EMBL" id="AC146816">
    <property type="protein sequence ID" value="AAX95586.1"/>
    <property type="molecule type" value="Genomic_DNA"/>
</dbReference>
<dbReference type="EMBL" id="DP000009">
    <property type="protein sequence ID" value="ABF97750.1"/>
    <property type="molecule type" value="Genomic_DNA"/>
</dbReference>
<proteinExistence type="predicted"/>
<evidence type="ECO:0000313" key="1">
    <source>
        <dbReference type="EMBL" id="AAX95586.1"/>
    </source>
</evidence>
<reference evidence="2" key="2">
    <citation type="journal article" date="2005" name="Genome Res.">
        <title>Sequence, annotation, and analysis of synteny between rice chromosome 3 and diverged grass species.</title>
        <authorList>
            <consortium name="Rice Chromosome 3 Sequencing Consortium"/>
            <person name="Buell C.R."/>
            <person name="Yuan Q."/>
            <person name="Ouyang S."/>
            <person name="Liu J."/>
            <person name="Zhu W."/>
            <person name="Wang A."/>
            <person name="Maiti R."/>
            <person name="Haas B."/>
            <person name="Wortman J."/>
            <person name="Pertea M."/>
            <person name="Jones K.M."/>
            <person name="Kim M."/>
            <person name="Overton L."/>
            <person name="Tsitrin T."/>
            <person name="Fadrosh D."/>
            <person name="Bera J."/>
            <person name="Weaver B."/>
            <person name="Jin S."/>
            <person name="Johri S."/>
            <person name="Reardon M."/>
            <person name="Webb K."/>
            <person name="Hill J."/>
            <person name="Moffat K."/>
            <person name="Tallon L."/>
            <person name="Van Aken S."/>
            <person name="Lewis M."/>
            <person name="Utterback T."/>
            <person name="Feldblyum T."/>
            <person name="Zismann V."/>
            <person name="Iobst S."/>
            <person name="Hsiao J."/>
            <person name="de Vazeille A.R."/>
            <person name="Salzberg S.L."/>
            <person name="White O."/>
            <person name="Fraser C."/>
            <person name="Yu Y."/>
            <person name="Kim H."/>
            <person name="Rambo T."/>
            <person name="Currie J."/>
            <person name="Collura K."/>
            <person name="Kernodle-Thompson S."/>
            <person name="Wei F."/>
            <person name="Kudrna K."/>
            <person name="Ammiraju J.S."/>
            <person name="Luo M."/>
            <person name="Goicoechea J.L."/>
            <person name="Wing R.A."/>
            <person name="Henry D."/>
            <person name="Oates R."/>
            <person name="Palmer M."/>
            <person name="Pries G."/>
            <person name="Saski C."/>
            <person name="Simmons J."/>
            <person name="Soderlund C."/>
            <person name="Nelson W."/>
            <person name="de la Bastide M."/>
            <person name="Spiegel L."/>
            <person name="Nascimento L."/>
            <person name="Huang E."/>
            <person name="Preston R."/>
            <person name="Zutavern T."/>
            <person name="Palmer L."/>
            <person name="O'Shaughnessy A."/>
            <person name="Dike S."/>
            <person name="McCombie W.R."/>
            <person name="Minx P."/>
            <person name="Cordum H."/>
            <person name="Wilson R."/>
            <person name="Jin W."/>
            <person name="Lee H.R."/>
            <person name="Jiang J."/>
            <person name="Jackson S."/>
        </authorList>
    </citation>
    <scope>NUCLEOTIDE SEQUENCE [LARGE SCALE GENOMIC DNA]</scope>
</reference>